<proteinExistence type="predicted"/>
<evidence type="ECO:0000313" key="4">
    <source>
        <dbReference type="Proteomes" id="UP000011087"/>
    </source>
</evidence>
<accession>L1JYH7</accession>
<evidence type="ECO:0000256" key="1">
    <source>
        <dbReference type="SAM" id="MobiDB-lite"/>
    </source>
</evidence>
<dbReference type="EnsemblProtists" id="EKX53631">
    <property type="protein sequence ID" value="EKX53631"/>
    <property type="gene ID" value="GUITHDRAFT_150238"/>
</dbReference>
<keyword evidence="4" id="KW-1185">Reference proteome</keyword>
<evidence type="ECO:0000313" key="2">
    <source>
        <dbReference type="EMBL" id="EKX53631.1"/>
    </source>
</evidence>
<dbReference type="Proteomes" id="UP000011087">
    <property type="component" value="Unassembled WGS sequence"/>
</dbReference>
<name>L1JYH7_GUITC</name>
<reference evidence="3" key="3">
    <citation type="submission" date="2016-03" db="UniProtKB">
        <authorList>
            <consortium name="EnsemblProtists"/>
        </authorList>
    </citation>
    <scope>IDENTIFICATION</scope>
</reference>
<dbReference type="HOGENOM" id="CLU_2431663_0_0_1"/>
<evidence type="ECO:0000313" key="3">
    <source>
        <dbReference type="EnsemblProtists" id="EKX53631"/>
    </source>
</evidence>
<dbReference type="KEGG" id="gtt:GUITHDRAFT_150238"/>
<dbReference type="RefSeq" id="XP_005840611.1">
    <property type="nucleotide sequence ID" value="XM_005840554.1"/>
</dbReference>
<dbReference type="AlphaFoldDB" id="L1JYH7"/>
<feature type="compositionally biased region" description="Low complexity" evidence="1">
    <location>
        <begin position="7"/>
        <end position="18"/>
    </location>
</feature>
<organism evidence="2">
    <name type="scientific">Guillardia theta (strain CCMP2712)</name>
    <name type="common">Cryptophyte</name>
    <dbReference type="NCBI Taxonomy" id="905079"/>
    <lineage>
        <taxon>Eukaryota</taxon>
        <taxon>Cryptophyceae</taxon>
        <taxon>Pyrenomonadales</taxon>
        <taxon>Geminigeraceae</taxon>
        <taxon>Guillardia</taxon>
    </lineage>
</organism>
<gene>
    <name evidence="2" type="ORF">GUITHDRAFT_150238</name>
</gene>
<dbReference type="PaxDb" id="55529-EKX53631"/>
<feature type="compositionally biased region" description="Polar residues" evidence="1">
    <location>
        <begin position="40"/>
        <end position="52"/>
    </location>
</feature>
<protein>
    <submittedName>
        <fullName evidence="2 3">Uncharacterized protein</fullName>
    </submittedName>
</protein>
<dbReference type="GeneID" id="17310514"/>
<reference evidence="2 4" key="1">
    <citation type="journal article" date="2012" name="Nature">
        <title>Algal genomes reveal evolutionary mosaicism and the fate of nucleomorphs.</title>
        <authorList>
            <consortium name="DOE Joint Genome Institute"/>
            <person name="Curtis B.A."/>
            <person name="Tanifuji G."/>
            <person name="Burki F."/>
            <person name="Gruber A."/>
            <person name="Irimia M."/>
            <person name="Maruyama S."/>
            <person name="Arias M.C."/>
            <person name="Ball S.G."/>
            <person name="Gile G.H."/>
            <person name="Hirakawa Y."/>
            <person name="Hopkins J.F."/>
            <person name="Kuo A."/>
            <person name="Rensing S.A."/>
            <person name="Schmutz J."/>
            <person name="Symeonidi A."/>
            <person name="Elias M."/>
            <person name="Eveleigh R.J."/>
            <person name="Herman E.K."/>
            <person name="Klute M.J."/>
            <person name="Nakayama T."/>
            <person name="Obornik M."/>
            <person name="Reyes-Prieto A."/>
            <person name="Armbrust E.V."/>
            <person name="Aves S.J."/>
            <person name="Beiko R.G."/>
            <person name="Coutinho P."/>
            <person name="Dacks J.B."/>
            <person name="Durnford D.G."/>
            <person name="Fast N.M."/>
            <person name="Green B.R."/>
            <person name="Grisdale C.J."/>
            <person name="Hempel F."/>
            <person name="Henrissat B."/>
            <person name="Hoppner M.P."/>
            <person name="Ishida K."/>
            <person name="Kim E."/>
            <person name="Koreny L."/>
            <person name="Kroth P.G."/>
            <person name="Liu Y."/>
            <person name="Malik S.B."/>
            <person name="Maier U.G."/>
            <person name="McRose D."/>
            <person name="Mock T."/>
            <person name="Neilson J.A."/>
            <person name="Onodera N.T."/>
            <person name="Poole A.M."/>
            <person name="Pritham E.J."/>
            <person name="Richards T.A."/>
            <person name="Rocap G."/>
            <person name="Roy S.W."/>
            <person name="Sarai C."/>
            <person name="Schaack S."/>
            <person name="Shirato S."/>
            <person name="Slamovits C.H."/>
            <person name="Spencer D.F."/>
            <person name="Suzuki S."/>
            <person name="Worden A.Z."/>
            <person name="Zauner S."/>
            <person name="Barry K."/>
            <person name="Bell C."/>
            <person name="Bharti A.K."/>
            <person name="Crow J.A."/>
            <person name="Grimwood J."/>
            <person name="Kramer R."/>
            <person name="Lindquist E."/>
            <person name="Lucas S."/>
            <person name="Salamov A."/>
            <person name="McFadden G.I."/>
            <person name="Lane C.E."/>
            <person name="Keeling P.J."/>
            <person name="Gray M.W."/>
            <person name="Grigoriev I.V."/>
            <person name="Archibald J.M."/>
        </authorList>
    </citation>
    <scope>NUCLEOTIDE SEQUENCE</scope>
    <source>
        <strain evidence="2 4">CCMP2712</strain>
    </source>
</reference>
<sequence length="91" mass="9849">MRQLPASPSSSTSPPSTSHGKIDKEQPVTSAPECKKRQRATLNKKSIATSWGNFRLPPDSLVSSDDHPPIFKRRASRISSFISTGTGSVAR</sequence>
<reference evidence="4" key="2">
    <citation type="submission" date="2012-11" db="EMBL/GenBank/DDBJ databases">
        <authorList>
            <person name="Kuo A."/>
            <person name="Curtis B.A."/>
            <person name="Tanifuji G."/>
            <person name="Burki F."/>
            <person name="Gruber A."/>
            <person name="Irimia M."/>
            <person name="Maruyama S."/>
            <person name="Arias M.C."/>
            <person name="Ball S.G."/>
            <person name="Gile G.H."/>
            <person name="Hirakawa Y."/>
            <person name="Hopkins J.F."/>
            <person name="Rensing S.A."/>
            <person name="Schmutz J."/>
            <person name="Symeonidi A."/>
            <person name="Elias M."/>
            <person name="Eveleigh R.J."/>
            <person name="Herman E.K."/>
            <person name="Klute M.J."/>
            <person name="Nakayama T."/>
            <person name="Obornik M."/>
            <person name="Reyes-Prieto A."/>
            <person name="Armbrust E.V."/>
            <person name="Aves S.J."/>
            <person name="Beiko R.G."/>
            <person name="Coutinho P."/>
            <person name="Dacks J.B."/>
            <person name="Durnford D.G."/>
            <person name="Fast N.M."/>
            <person name="Green B.R."/>
            <person name="Grisdale C."/>
            <person name="Hempe F."/>
            <person name="Henrissat B."/>
            <person name="Hoppner M.P."/>
            <person name="Ishida K.-I."/>
            <person name="Kim E."/>
            <person name="Koreny L."/>
            <person name="Kroth P.G."/>
            <person name="Liu Y."/>
            <person name="Malik S.-B."/>
            <person name="Maier U.G."/>
            <person name="McRose D."/>
            <person name="Mock T."/>
            <person name="Neilson J.A."/>
            <person name="Onodera N.T."/>
            <person name="Poole A.M."/>
            <person name="Pritham E.J."/>
            <person name="Richards T.A."/>
            <person name="Rocap G."/>
            <person name="Roy S.W."/>
            <person name="Sarai C."/>
            <person name="Schaack S."/>
            <person name="Shirato S."/>
            <person name="Slamovits C.H."/>
            <person name="Spencer D.F."/>
            <person name="Suzuki S."/>
            <person name="Worden A.Z."/>
            <person name="Zauner S."/>
            <person name="Barry K."/>
            <person name="Bell C."/>
            <person name="Bharti A.K."/>
            <person name="Crow J.A."/>
            <person name="Grimwood J."/>
            <person name="Kramer R."/>
            <person name="Lindquist E."/>
            <person name="Lucas S."/>
            <person name="Salamov A."/>
            <person name="McFadden G.I."/>
            <person name="Lane C.E."/>
            <person name="Keeling P.J."/>
            <person name="Gray M.W."/>
            <person name="Grigoriev I.V."/>
            <person name="Archibald J.M."/>
        </authorList>
    </citation>
    <scope>NUCLEOTIDE SEQUENCE</scope>
    <source>
        <strain evidence="4">CCMP2712</strain>
    </source>
</reference>
<dbReference type="EMBL" id="JH992969">
    <property type="protein sequence ID" value="EKX53631.1"/>
    <property type="molecule type" value="Genomic_DNA"/>
</dbReference>
<feature type="region of interest" description="Disordered" evidence="1">
    <location>
        <begin position="1"/>
        <end position="67"/>
    </location>
</feature>